<dbReference type="Pfam" id="PF13635">
    <property type="entry name" value="DUF4143"/>
    <property type="match status" value="1"/>
</dbReference>
<evidence type="ECO:0000259" key="2">
    <source>
        <dbReference type="Pfam" id="PF13635"/>
    </source>
</evidence>
<name>A0A2A4YL34_UNCAE</name>
<accession>A0A2A4YL34</accession>
<proteinExistence type="predicted"/>
<dbReference type="PANTHER" id="PTHR43566:SF2">
    <property type="entry name" value="DUF4143 DOMAIN-CONTAINING PROTEIN"/>
    <property type="match status" value="1"/>
</dbReference>
<dbReference type="InterPro" id="IPR041682">
    <property type="entry name" value="AAA_14"/>
</dbReference>
<dbReference type="InterPro" id="IPR027417">
    <property type="entry name" value="P-loop_NTPase"/>
</dbReference>
<dbReference type="Pfam" id="PF13173">
    <property type="entry name" value="AAA_14"/>
    <property type="match status" value="1"/>
</dbReference>
<gene>
    <name evidence="3" type="ORF">COB11_01965</name>
</gene>
<dbReference type="EMBL" id="NVUU01000016">
    <property type="protein sequence ID" value="PCI95526.1"/>
    <property type="molecule type" value="Genomic_DNA"/>
</dbReference>
<feature type="domain" description="DUF4143" evidence="2">
    <location>
        <begin position="198"/>
        <end position="357"/>
    </location>
</feature>
<dbReference type="PANTHER" id="PTHR43566">
    <property type="entry name" value="CONSERVED PROTEIN"/>
    <property type="match status" value="1"/>
</dbReference>
<sequence>MKYPRFLKNSLLRSFKVSPVTLLIGPRQTGKTTLMKELGEGLGMKHLTFDTLRQLSIAQEDPEGFVSALSTPVIIDEVQRVPNIALPIKLAVDENRTPGMFGLTGSANPLVAPKLNDSLASRMFILHMWPLSMCEIQKNEPKFLELVFDKEAKFSDGVHWTRESMIEAFTAGGYPDALTFDAITRDLSFDNLLTTILERDVQDIANIAKPRNLSKLLSIIAARSSCLLNLSELSRIASIPYATLTHFMFLLESLFLIVRQPAWHNNRTKRLIKMPKLYFGDTGLLINQLRVGAEQIYENGRLLGAILENFVFLELKKLTSWFQNPIDLYHYRTQTGAEVDIVMENRKGQIVGIEVKATESISKEDWKGLDILGKELGDKLIRGIILYPGKEVVALRPDRLAIPISSLWNG</sequence>
<evidence type="ECO:0000259" key="1">
    <source>
        <dbReference type="Pfam" id="PF13173"/>
    </source>
</evidence>
<dbReference type="AlphaFoldDB" id="A0A2A4YL34"/>
<protein>
    <recommendedName>
        <fullName evidence="5">ATP-binding protein</fullName>
    </recommendedName>
</protein>
<evidence type="ECO:0008006" key="5">
    <source>
        <dbReference type="Google" id="ProtNLM"/>
    </source>
</evidence>
<feature type="domain" description="AAA" evidence="1">
    <location>
        <begin position="19"/>
        <end position="136"/>
    </location>
</feature>
<dbReference type="InterPro" id="IPR025420">
    <property type="entry name" value="DUF4143"/>
</dbReference>
<dbReference type="Proteomes" id="UP000217838">
    <property type="component" value="Unassembled WGS sequence"/>
</dbReference>
<comment type="caution">
    <text evidence="3">The sequence shown here is derived from an EMBL/GenBank/DDBJ whole genome shotgun (WGS) entry which is preliminary data.</text>
</comment>
<evidence type="ECO:0000313" key="3">
    <source>
        <dbReference type="EMBL" id="PCI95526.1"/>
    </source>
</evidence>
<dbReference type="SUPFAM" id="SSF52540">
    <property type="entry name" value="P-loop containing nucleoside triphosphate hydrolases"/>
    <property type="match status" value="1"/>
</dbReference>
<dbReference type="Gene3D" id="3.40.50.300">
    <property type="entry name" value="P-loop containing nucleotide triphosphate hydrolases"/>
    <property type="match status" value="1"/>
</dbReference>
<organism evidence="3 4">
    <name type="scientific">Aerophobetes bacterium</name>
    <dbReference type="NCBI Taxonomy" id="2030807"/>
    <lineage>
        <taxon>Bacteria</taxon>
        <taxon>Candidatus Aerophobota</taxon>
    </lineage>
</organism>
<evidence type="ECO:0000313" key="4">
    <source>
        <dbReference type="Proteomes" id="UP000217838"/>
    </source>
</evidence>
<reference evidence="4" key="1">
    <citation type="submission" date="2017-08" db="EMBL/GenBank/DDBJ databases">
        <title>A dynamic microbial community with high functional redundancy inhabits the cold, oxic subseafloor aquifer.</title>
        <authorList>
            <person name="Tully B.J."/>
            <person name="Wheat C.G."/>
            <person name="Glazer B.T."/>
            <person name="Huber J.A."/>
        </authorList>
    </citation>
    <scope>NUCLEOTIDE SEQUENCE [LARGE SCALE GENOMIC DNA]</scope>
</reference>